<dbReference type="Pfam" id="PF00989">
    <property type="entry name" value="PAS"/>
    <property type="match status" value="1"/>
</dbReference>
<dbReference type="PANTHER" id="PTHR46663:SF2">
    <property type="entry name" value="GGDEF DOMAIN-CONTAINING PROTEIN"/>
    <property type="match status" value="1"/>
</dbReference>
<comment type="caution">
    <text evidence="6">The sequence shown here is derived from an EMBL/GenBank/DDBJ whole genome shotgun (WGS) entry which is preliminary data.</text>
</comment>
<dbReference type="InterPro" id="IPR029787">
    <property type="entry name" value="Nucleotide_cyclase"/>
</dbReference>
<dbReference type="InterPro" id="IPR043128">
    <property type="entry name" value="Rev_trsase/Diguanyl_cyclase"/>
</dbReference>
<dbReference type="InterPro" id="IPR000160">
    <property type="entry name" value="GGDEF_dom"/>
</dbReference>
<dbReference type="CDD" id="cd01949">
    <property type="entry name" value="GGDEF"/>
    <property type="match status" value="1"/>
</dbReference>
<dbReference type="InterPro" id="IPR001610">
    <property type="entry name" value="PAC"/>
</dbReference>
<dbReference type="Pfam" id="PF00990">
    <property type="entry name" value="GGDEF"/>
    <property type="match status" value="1"/>
</dbReference>
<dbReference type="Proteomes" id="UP000295247">
    <property type="component" value="Unassembled WGS sequence"/>
</dbReference>
<dbReference type="PROSITE" id="PS50887">
    <property type="entry name" value="GGDEF"/>
    <property type="match status" value="1"/>
</dbReference>
<dbReference type="InterPro" id="IPR052163">
    <property type="entry name" value="DGC-Regulatory_Protein"/>
</dbReference>
<dbReference type="GO" id="GO:0006355">
    <property type="term" value="P:regulation of DNA-templated transcription"/>
    <property type="evidence" value="ECO:0007669"/>
    <property type="project" value="InterPro"/>
</dbReference>
<evidence type="ECO:0000259" key="4">
    <source>
        <dbReference type="PROSITE" id="PS50113"/>
    </source>
</evidence>
<dbReference type="SUPFAM" id="SSF55785">
    <property type="entry name" value="PYP-like sensor domain (PAS domain)"/>
    <property type="match status" value="2"/>
</dbReference>
<feature type="domain" description="PAS" evidence="3">
    <location>
        <begin position="223"/>
        <end position="298"/>
    </location>
</feature>
<feature type="domain" description="PAC" evidence="4">
    <location>
        <begin position="301"/>
        <end position="351"/>
    </location>
</feature>
<dbReference type="SMART" id="SM00091">
    <property type="entry name" value="PAS"/>
    <property type="match status" value="2"/>
</dbReference>
<comment type="cofactor">
    <cofactor evidence="1">
        <name>Mg(2+)</name>
        <dbReference type="ChEBI" id="CHEBI:18420"/>
    </cofactor>
</comment>
<dbReference type="PROSITE" id="PS50113">
    <property type="entry name" value="PAC"/>
    <property type="match status" value="2"/>
</dbReference>
<keyword evidence="2" id="KW-1133">Transmembrane helix</keyword>
<dbReference type="InterPro" id="IPR035965">
    <property type="entry name" value="PAS-like_dom_sf"/>
</dbReference>
<organism evidence="6 7">
    <name type="scientific">Marichromatium gracile</name>
    <name type="common">Chromatium gracile</name>
    <dbReference type="NCBI Taxonomy" id="1048"/>
    <lineage>
        <taxon>Bacteria</taxon>
        <taxon>Pseudomonadati</taxon>
        <taxon>Pseudomonadota</taxon>
        <taxon>Gammaproteobacteria</taxon>
        <taxon>Chromatiales</taxon>
        <taxon>Chromatiaceae</taxon>
        <taxon>Marichromatium</taxon>
    </lineage>
</organism>
<feature type="domain" description="PAC" evidence="4">
    <location>
        <begin position="170"/>
        <end position="222"/>
    </location>
</feature>
<keyword evidence="2" id="KW-0472">Membrane</keyword>
<sequence length="530" mass="60101">MAQPQGPEAGYCKASTAALLYAIAGATWILCSDMALGAWLQDSELLRHAQLGKDLIFVLATALALFMLLRHNHQRHTEYLLQDTAQRTELRMLSQFRESIIDTAHVWINVLDEHGRVTVWNQAAERITGYGRDEVLNHHKIWEWLYPDPGYRAQVYSKVDDMLARDQVVSGFESRIRAKDGTFKIITWNSGRLYDEQGKINGLIAIGRDITEHKRAEKALVERERQLATLMANLPGMAYRCHDEPLWTMAFVSQGCRRLTGYDPEEFINNRCLSFAAIIHDDDREQVASEVALAQAEGRPFAIEYRIRHQDGHDVWVWEQGQAAEIDGTHFLEGILIDISERKRMEQTLEQMAIRDPLTGLYNRRELEQQLDAELVTARRYQHTVGLLWIDVDHFKSVNDRFGHLAGDAVLRQLSSLLQEQVRTADYIARYGGEELAIVLPESDTQEALQMAERLCDTVARTPMQIPEHTPINITISVGVATYPTHAATTKALFQAVDQAMYAAKQQGRNRVLLATPAPTNDCHPPESPA</sequence>
<dbReference type="AlphaFoldDB" id="A0A4R4ADL2"/>
<reference evidence="6 7" key="1">
    <citation type="submission" date="2019-03" db="EMBL/GenBank/DDBJ databases">
        <title>Genomic Encyclopedia of Type Strains, Phase IV (KMG-IV): sequencing the most valuable type-strain genomes for metagenomic binning, comparative biology and taxonomic classification.</title>
        <authorList>
            <person name="Goeker M."/>
        </authorList>
    </citation>
    <scope>NUCLEOTIDE SEQUENCE [LARGE SCALE GENOMIC DNA]</scope>
    <source>
        <strain evidence="6 7">DSM 203</strain>
    </source>
</reference>
<dbReference type="Gene3D" id="3.30.70.270">
    <property type="match status" value="1"/>
</dbReference>
<dbReference type="InterPro" id="IPR013767">
    <property type="entry name" value="PAS_fold"/>
</dbReference>
<dbReference type="SMART" id="SM00267">
    <property type="entry name" value="GGDEF"/>
    <property type="match status" value="1"/>
</dbReference>
<accession>A0A4R4ADL2</accession>
<name>A0A4R4ADL2_MARGR</name>
<gene>
    <name evidence="6" type="ORF">EDC29_103169</name>
</gene>
<dbReference type="CDD" id="cd00130">
    <property type="entry name" value="PAS"/>
    <property type="match status" value="2"/>
</dbReference>
<dbReference type="NCBIfam" id="TIGR00229">
    <property type="entry name" value="sensory_box"/>
    <property type="match status" value="2"/>
</dbReference>
<dbReference type="PANTHER" id="PTHR46663">
    <property type="entry name" value="DIGUANYLATE CYCLASE DGCT-RELATED"/>
    <property type="match status" value="1"/>
</dbReference>
<dbReference type="FunFam" id="3.30.70.270:FF:000001">
    <property type="entry name" value="Diguanylate cyclase domain protein"/>
    <property type="match status" value="1"/>
</dbReference>
<dbReference type="SMART" id="SM00086">
    <property type="entry name" value="PAC"/>
    <property type="match status" value="2"/>
</dbReference>
<protein>
    <submittedName>
        <fullName evidence="6">PAS domain S-box-containing protein/diguanylate cyclase (GGDEF)-like protein</fullName>
    </submittedName>
</protein>
<feature type="transmembrane region" description="Helical" evidence="2">
    <location>
        <begin position="18"/>
        <end position="39"/>
    </location>
</feature>
<dbReference type="InterPro" id="IPR000014">
    <property type="entry name" value="PAS"/>
</dbReference>
<dbReference type="Gene3D" id="3.30.450.20">
    <property type="entry name" value="PAS domain"/>
    <property type="match status" value="2"/>
</dbReference>
<feature type="domain" description="PAS" evidence="3">
    <location>
        <begin position="93"/>
        <end position="148"/>
    </location>
</feature>
<evidence type="ECO:0000256" key="1">
    <source>
        <dbReference type="ARBA" id="ARBA00001946"/>
    </source>
</evidence>
<dbReference type="PROSITE" id="PS50112">
    <property type="entry name" value="PAS"/>
    <property type="match status" value="2"/>
</dbReference>
<keyword evidence="2" id="KW-0812">Transmembrane</keyword>
<evidence type="ECO:0000259" key="3">
    <source>
        <dbReference type="PROSITE" id="PS50112"/>
    </source>
</evidence>
<dbReference type="EMBL" id="SMDC01000003">
    <property type="protein sequence ID" value="TCW36974.1"/>
    <property type="molecule type" value="Genomic_DNA"/>
</dbReference>
<evidence type="ECO:0000313" key="6">
    <source>
        <dbReference type="EMBL" id="TCW36974.1"/>
    </source>
</evidence>
<feature type="domain" description="GGDEF" evidence="5">
    <location>
        <begin position="383"/>
        <end position="517"/>
    </location>
</feature>
<dbReference type="NCBIfam" id="TIGR00254">
    <property type="entry name" value="GGDEF"/>
    <property type="match status" value="1"/>
</dbReference>
<dbReference type="Pfam" id="PF08447">
    <property type="entry name" value="PAS_3"/>
    <property type="match status" value="1"/>
</dbReference>
<proteinExistence type="predicted"/>
<dbReference type="InterPro" id="IPR000700">
    <property type="entry name" value="PAS-assoc_C"/>
</dbReference>
<evidence type="ECO:0000313" key="7">
    <source>
        <dbReference type="Proteomes" id="UP000295247"/>
    </source>
</evidence>
<evidence type="ECO:0000256" key="2">
    <source>
        <dbReference type="SAM" id="Phobius"/>
    </source>
</evidence>
<dbReference type="InterPro" id="IPR013655">
    <property type="entry name" value="PAS_fold_3"/>
</dbReference>
<evidence type="ECO:0000259" key="5">
    <source>
        <dbReference type="PROSITE" id="PS50887"/>
    </source>
</evidence>
<dbReference type="GO" id="GO:0003824">
    <property type="term" value="F:catalytic activity"/>
    <property type="evidence" value="ECO:0007669"/>
    <property type="project" value="UniProtKB-ARBA"/>
</dbReference>
<dbReference type="SUPFAM" id="SSF55073">
    <property type="entry name" value="Nucleotide cyclase"/>
    <property type="match status" value="1"/>
</dbReference>